<dbReference type="AlphaFoldDB" id="A0AAF3F6D2"/>
<evidence type="ECO:0000256" key="1">
    <source>
        <dbReference type="SAM" id="Phobius"/>
    </source>
</evidence>
<name>A0AAF3F6D2_9BILA</name>
<feature type="transmembrane region" description="Helical" evidence="1">
    <location>
        <begin position="77"/>
        <end position="94"/>
    </location>
</feature>
<feature type="transmembrane region" description="Helical" evidence="1">
    <location>
        <begin position="12"/>
        <end position="31"/>
    </location>
</feature>
<proteinExistence type="predicted"/>
<protein>
    <submittedName>
        <fullName evidence="3">Uncharacterized protein</fullName>
    </submittedName>
</protein>
<dbReference type="WBParaSite" id="MBELARI_LOCUS2430">
    <property type="protein sequence ID" value="MBELARI_LOCUS2430"/>
    <property type="gene ID" value="MBELARI_LOCUS2430"/>
</dbReference>
<organism evidence="2 3">
    <name type="scientific">Mesorhabditis belari</name>
    <dbReference type="NCBI Taxonomy" id="2138241"/>
    <lineage>
        <taxon>Eukaryota</taxon>
        <taxon>Metazoa</taxon>
        <taxon>Ecdysozoa</taxon>
        <taxon>Nematoda</taxon>
        <taxon>Chromadorea</taxon>
        <taxon>Rhabditida</taxon>
        <taxon>Rhabditina</taxon>
        <taxon>Rhabditomorpha</taxon>
        <taxon>Rhabditoidea</taxon>
        <taxon>Rhabditidae</taxon>
        <taxon>Mesorhabditinae</taxon>
        <taxon>Mesorhabditis</taxon>
    </lineage>
</organism>
<evidence type="ECO:0000313" key="2">
    <source>
        <dbReference type="Proteomes" id="UP000887575"/>
    </source>
</evidence>
<keyword evidence="1" id="KW-0812">Transmembrane</keyword>
<keyword evidence="1" id="KW-0472">Membrane</keyword>
<reference evidence="3" key="1">
    <citation type="submission" date="2024-02" db="UniProtKB">
        <authorList>
            <consortium name="WormBaseParasite"/>
        </authorList>
    </citation>
    <scope>IDENTIFICATION</scope>
</reference>
<feature type="transmembrane region" description="Helical" evidence="1">
    <location>
        <begin position="257"/>
        <end position="282"/>
    </location>
</feature>
<accession>A0AAF3F6D2</accession>
<feature type="transmembrane region" description="Helical" evidence="1">
    <location>
        <begin position="183"/>
        <end position="201"/>
    </location>
</feature>
<evidence type="ECO:0000313" key="3">
    <source>
        <dbReference type="WBParaSite" id="MBELARI_LOCUS2430"/>
    </source>
</evidence>
<sequence>MKRVQRFWSSWHEAIEVVIVGSIFSVGANLLRVVGNNIASQREIDLRTHTRNMTSAFEIDGLTWLQLTQSADYPESWIMPMAILINLATLYFTVRNDELILAIRVIATGESFNRLGYMLVKTTVDFCGFFVDPQCTNIPFVKPIVRDINKVLLINMFLQMIISFSRFMAVSFGGRYFSYAHKWPFAQLAVGYVLAAGAIVLTKHLWDIYLFDYWGILATITVCFMVTMDCFTFRAFRNWKKAKPDAERRLMYQVECFVLMMCSSLIYLIDYVGTNVFVILTIEFDLTGPTPDQPDSFLFLPYTYGSLHARAKLDWSDILEKEEKKGKEERHRRGQRLNNG</sequence>
<keyword evidence="1" id="KW-1133">Transmembrane helix</keyword>
<dbReference type="SUPFAM" id="SSF81321">
    <property type="entry name" value="Family A G protein-coupled receptor-like"/>
    <property type="match status" value="1"/>
</dbReference>
<dbReference type="Proteomes" id="UP000887575">
    <property type="component" value="Unassembled WGS sequence"/>
</dbReference>
<feature type="transmembrane region" description="Helical" evidence="1">
    <location>
        <begin position="213"/>
        <end position="236"/>
    </location>
</feature>
<feature type="transmembrane region" description="Helical" evidence="1">
    <location>
        <begin position="151"/>
        <end position="171"/>
    </location>
</feature>
<keyword evidence="2" id="KW-1185">Reference proteome</keyword>